<keyword evidence="5" id="KW-1185">Reference proteome</keyword>
<evidence type="ECO:0000259" key="3">
    <source>
        <dbReference type="PROSITE" id="PS50102"/>
    </source>
</evidence>
<gene>
    <name evidence="4" type="ORF">LAZ67_22001770</name>
</gene>
<feature type="domain" description="RRM" evidence="3">
    <location>
        <begin position="1"/>
        <end position="86"/>
    </location>
</feature>
<dbReference type="InterPro" id="IPR000504">
    <property type="entry name" value="RRM_dom"/>
</dbReference>
<reference evidence="4 5" key="1">
    <citation type="submission" date="2022-03" db="EMBL/GenBank/DDBJ databases">
        <title>A chromosomal length assembly of Cordylochernes scorpioides.</title>
        <authorList>
            <person name="Zeh D."/>
            <person name="Zeh J."/>
        </authorList>
    </citation>
    <scope>NUCLEOTIDE SEQUENCE [LARGE SCALE GENOMIC DNA]</scope>
    <source>
        <strain evidence="4">IN4F17</strain>
        <tissue evidence="4">Whole Body</tissue>
    </source>
</reference>
<dbReference type="InterPro" id="IPR012677">
    <property type="entry name" value="Nucleotide-bd_a/b_plait_sf"/>
</dbReference>
<evidence type="ECO:0000256" key="1">
    <source>
        <dbReference type="ARBA" id="ARBA00022884"/>
    </source>
</evidence>
<proteinExistence type="predicted"/>
<dbReference type="Gene3D" id="3.30.70.330">
    <property type="match status" value="1"/>
</dbReference>
<evidence type="ECO:0000313" key="4">
    <source>
        <dbReference type="EMBL" id="UYV83014.1"/>
    </source>
</evidence>
<dbReference type="InterPro" id="IPR035979">
    <property type="entry name" value="RBD_domain_sf"/>
</dbReference>
<dbReference type="Pfam" id="PF00076">
    <property type="entry name" value="RRM_1"/>
    <property type="match status" value="1"/>
</dbReference>
<evidence type="ECO:0000256" key="2">
    <source>
        <dbReference type="PROSITE-ProRule" id="PRU00176"/>
    </source>
</evidence>
<evidence type="ECO:0000313" key="5">
    <source>
        <dbReference type="Proteomes" id="UP001235939"/>
    </source>
</evidence>
<dbReference type="PANTHER" id="PTHR23140:SF0">
    <property type="entry name" value="U2 SNRNP-ASSOCIATED SURP MOTIF-CONTAINING PROTEIN"/>
    <property type="match status" value="1"/>
</dbReference>
<accession>A0ABY6LR33</accession>
<dbReference type="PANTHER" id="PTHR23140">
    <property type="entry name" value="RNA PROCESSING PROTEIN LD23810P"/>
    <property type="match status" value="1"/>
</dbReference>
<dbReference type="SUPFAM" id="SSF54928">
    <property type="entry name" value="RNA-binding domain, RBD"/>
    <property type="match status" value="1"/>
</dbReference>
<dbReference type="EMBL" id="CP092884">
    <property type="protein sequence ID" value="UYV83014.1"/>
    <property type="molecule type" value="Genomic_DNA"/>
</dbReference>
<dbReference type="InterPro" id="IPR051485">
    <property type="entry name" value="SR-CTD_assoc_factor"/>
</dbReference>
<protein>
    <submittedName>
        <fullName evidence="4">U2SURP</fullName>
    </submittedName>
</protein>
<name>A0ABY6LR33_9ARAC</name>
<dbReference type="PROSITE" id="PS50102">
    <property type="entry name" value="RRM"/>
    <property type="match status" value="1"/>
</dbReference>
<keyword evidence="1 2" id="KW-0694">RNA-binding</keyword>
<sequence length="143" mass="16367">MSKKELCQLFGQFGPLASIKIMWPRSEEERQRGKNFGFVAYMTRKDAEKAMQTLTNLDPYISMVKAGWCAEKKIMGYEMKMGWGKSLTIPAYPYYIPPHLQELTQPPPPSGLPFNAQPDQFYTEEEMAENMDEVGSHCCLSVK</sequence>
<organism evidence="4 5">
    <name type="scientific">Cordylochernes scorpioides</name>
    <dbReference type="NCBI Taxonomy" id="51811"/>
    <lineage>
        <taxon>Eukaryota</taxon>
        <taxon>Metazoa</taxon>
        <taxon>Ecdysozoa</taxon>
        <taxon>Arthropoda</taxon>
        <taxon>Chelicerata</taxon>
        <taxon>Arachnida</taxon>
        <taxon>Pseudoscorpiones</taxon>
        <taxon>Cheliferoidea</taxon>
        <taxon>Chernetidae</taxon>
        <taxon>Cordylochernes</taxon>
    </lineage>
</organism>
<dbReference type="Proteomes" id="UP001235939">
    <property type="component" value="Chromosome 22"/>
</dbReference>